<accession>A0AAW0IPD5</accession>
<feature type="transmembrane region" description="Helical" evidence="2">
    <location>
        <begin position="155"/>
        <end position="173"/>
    </location>
</feature>
<evidence type="ECO:0000256" key="1">
    <source>
        <dbReference type="SAM" id="MobiDB-lite"/>
    </source>
</evidence>
<evidence type="ECO:0000313" key="3">
    <source>
        <dbReference type="EMBL" id="KAK7816028.1"/>
    </source>
</evidence>
<dbReference type="Proteomes" id="UP000237347">
    <property type="component" value="Unassembled WGS sequence"/>
</dbReference>
<gene>
    <name evidence="3" type="ORF">CFP56_000910</name>
</gene>
<feature type="transmembrane region" description="Helical" evidence="2">
    <location>
        <begin position="124"/>
        <end position="143"/>
    </location>
</feature>
<dbReference type="AlphaFoldDB" id="A0AAW0IPD5"/>
<protein>
    <submittedName>
        <fullName evidence="3">Uncharacterized protein</fullName>
    </submittedName>
</protein>
<dbReference type="Gramene" id="rna-CFP56_65747">
    <property type="protein sequence ID" value="cds-POF25047.1"/>
    <property type="gene ID" value="gene-CFP56_65747"/>
</dbReference>
<keyword evidence="2" id="KW-1133">Transmembrane helix</keyword>
<comment type="caution">
    <text evidence="3">The sequence shown here is derived from an EMBL/GenBank/DDBJ whole genome shotgun (WGS) entry which is preliminary data.</text>
</comment>
<sequence>MSQLLPRSSHSPPAQPQLSQTTDLESQTPVPVVVRQNIEQRNLHISMDIVHRFKAFLRSILGSRSPLLPTSSHSPPTLPQPSQTTEQRNLQWQDIILGLCFTSAIGIAVQFLKTPSQLPPSFQLLSLTLVLTFSAVFVSKLISSKFPDTAQVVEKVAVFFAATAFFLAISIPLPLNLKFFTLAIYGVLLLVFIFSSF</sequence>
<organism evidence="3 4">
    <name type="scientific">Quercus suber</name>
    <name type="common">Cork oak</name>
    <dbReference type="NCBI Taxonomy" id="58331"/>
    <lineage>
        <taxon>Eukaryota</taxon>
        <taxon>Viridiplantae</taxon>
        <taxon>Streptophyta</taxon>
        <taxon>Embryophyta</taxon>
        <taxon>Tracheophyta</taxon>
        <taxon>Spermatophyta</taxon>
        <taxon>Magnoliopsida</taxon>
        <taxon>eudicotyledons</taxon>
        <taxon>Gunneridae</taxon>
        <taxon>Pentapetalae</taxon>
        <taxon>rosids</taxon>
        <taxon>fabids</taxon>
        <taxon>Fagales</taxon>
        <taxon>Fagaceae</taxon>
        <taxon>Quercus</taxon>
    </lineage>
</organism>
<dbReference type="PANTHER" id="PTHR34741">
    <property type="entry name" value="IMAP FAMILY MEMBER 1, PUTATIVE-RELATED"/>
    <property type="match status" value="1"/>
</dbReference>
<keyword evidence="2" id="KW-0472">Membrane</keyword>
<keyword evidence="4" id="KW-1185">Reference proteome</keyword>
<evidence type="ECO:0000256" key="2">
    <source>
        <dbReference type="SAM" id="Phobius"/>
    </source>
</evidence>
<keyword evidence="2" id="KW-0812">Transmembrane</keyword>
<dbReference type="PANTHER" id="PTHR34741:SF1">
    <property type="entry name" value="PGG DOMAIN-CONTAINING PROTEIN"/>
    <property type="match status" value="1"/>
</dbReference>
<reference evidence="3 4" key="1">
    <citation type="journal article" date="2018" name="Sci. Data">
        <title>The draft genome sequence of cork oak.</title>
        <authorList>
            <person name="Ramos A.M."/>
            <person name="Usie A."/>
            <person name="Barbosa P."/>
            <person name="Barros P.M."/>
            <person name="Capote T."/>
            <person name="Chaves I."/>
            <person name="Simoes F."/>
            <person name="Abreu I."/>
            <person name="Carrasquinho I."/>
            <person name="Faro C."/>
            <person name="Guimaraes J.B."/>
            <person name="Mendonca D."/>
            <person name="Nobrega F."/>
            <person name="Rodrigues L."/>
            <person name="Saibo N.J.M."/>
            <person name="Varela M.C."/>
            <person name="Egas C."/>
            <person name="Matos J."/>
            <person name="Miguel C.M."/>
            <person name="Oliveira M.M."/>
            <person name="Ricardo C.P."/>
            <person name="Goncalves S."/>
        </authorList>
    </citation>
    <scope>NUCLEOTIDE SEQUENCE [LARGE SCALE GENOMIC DNA]</scope>
    <source>
        <strain evidence="4">cv. HL8</strain>
    </source>
</reference>
<feature type="region of interest" description="Disordered" evidence="1">
    <location>
        <begin position="1"/>
        <end position="28"/>
    </location>
</feature>
<proteinExistence type="predicted"/>
<evidence type="ECO:0000313" key="4">
    <source>
        <dbReference type="Proteomes" id="UP000237347"/>
    </source>
</evidence>
<feature type="transmembrane region" description="Helical" evidence="2">
    <location>
        <begin position="179"/>
        <end position="196"/>
    </location>
</feature>
<feature type="transmembrane region" description="Helical" evidence="2">
    <location>
        <begin position="95"/>
        <end position="112"/>
    </location>
</feature>
<name>A0AAW0IPD5_QUESU</name>
<dbReference type="EMBL" id="PKMF04000966">
    <property type="protein sequence ID" value="KAK7816028.1"/>
    <property type="molecule type" value="Genomic_DNA"/>
</dbReference>